<evidence type="ECO:0000256" key="8">
    <source>
        <dbReference type="RuleBase" id="RU365092"/>
    </source>
</evidence>
<evidence type="ECO:0000256" key="3">
    <source>
        <dbReference type="ARBA" id="ARBA00022448"/>
    </source>
</evidence>
<accession>A0ABS1TPT4</accession>
<dbReference type="InterPro" id="IPR003804">
    <property type="entry name" value="Lactate_perm"/>
</dbReference>
<evidence type="ECO:0000256" key="6">
    <source>
        <dbReference type="ARBA" id="ARBA00022989"/>
    </source>
</evidence>
<dbReference type="PANTHER" id="PTHR30003">
    <property type="entry name" value="L-LACTATE PERMEASE"/>
    <property type="match status" value="1"/>
</dbReference>
<dbReference type="RefSeq" id="WP_202654568.1">
    <property type="nucleotide sequence ID" value="NZ_JAESWB010000181.1"/>
</dbReference>
<keyword evidence="6" id="KW-1133">Transmembrane helix</keyword>
<name>A0ABS1TPT4_9BACI</name>
<comment type="function">
    <text evidence="8">Uptake of L-lactate across the membrane. Can also transport D-lactate and glycolate.</text>
</comment>
<dbReference type="Proteomes" id="UP000623967">
    <property type="component" value="Unassembled WGS sequence"/>
</dbReference>
<comment type="similarity">
    <text evidence="2 8">Belongs to the lactate permease family.</text>
</comment>
<proteinExistence type="inferred from homology"/>
<keyword evidence="5" id="KW-0812">Transmembrane</keyword>
<keyword evidence="4 8" id="KW-1003">Cell membrane</keyword>
<dbReference type="PANTHER" id="PTHR30003:SF0">
    <property type="entry name" value="GLYCOLATE PERMEASE GLCA-RELATED"/>
    <property type="match status" value="1"/>
</dbReference>
<dbReference type="Pfam" id="PF02652">
    <property type="entry name" value="Lactate_perm"/>
    <property type="match status" value="1"/>
</dbReference>
<keyword evidence="3 8" id="KW-0813">Transport</keyword>
<gene>
    <name evidence="9" type="ORF">JK635_13965</name>
</gene>
<comment type="caution">
    <text evidence="9">The sequence shown here is derived from an EMBL/GenBank/DDBJ whole genome shotgun (WGS) entry which is preliminary data.</text>
</comment>
<protein>
    <recommendedName>
        <fullName evidence="8">L-lactate permease</fullName>
    </recommendedName>
</protein>
<dbReference type="EMBL" id="JAESWB010000181">
    <property type="protein sequence ID" value="MBL4953316.1"/>
    <property type="molecule type" value="Genomic_DNA"/>
</dbReference>
<evidence type="ECO:0000256" key="5">
    <source>
        <dbReference type="ARBA" id="ARBA00022692"/>
    </source>
</evidence>
<keyword evidence="10" id="KW-1185">Reference proteome</keyword>
<organism evidence="9 10">
    <name type="scientific">Neobacillus paridis</name>
    <dbReference type="NCBI Taxonomy" id="2803862"/>
    <lineage>
        <taxon>Bacteria</taxon>
        <taxon>Bacillati</taxon>
        <taxon>Bacillota</taxon>
        <taxon>Bacilli</taxon>
        <taxon>Bacillales</taxon>
        <taxon>Bacillaceae</taxon>
        <taxon>Neobacillus</taxon>
    </lineage>
</organism>
<evidence type="ECO:0000256" key="2">
    <source>
        <dbReference type="ARBA" id="ARBA00010100"/>
    </source>
</evidence>
<sequence>MKDKSRNETRSTVLHLRHEGQITPFFAAMIGWLGVFLTGSDASSNALIGSMQTITAHQLGLDPVMIAASNSTGGVRGKMIDAQSIVVATFYEDWTEGASAVSFSSIVLHCRR</sequence>
<evidence type="ECO:0000313" key="9">
    <source>
        <dbReference type="EMBL" id="MBL4953316.1"/>
    </source>
</evidence>
<keyword evidence="7" id="KW-0472">Membrane</keyword>
<reference evidence="9 10" key="1">
    <citation type="submission" date="2021-01" db="EMBL/GenBank/DDBJ databases">
        <title>Genome public.</title>
        <authorList>
            <person name="Liu C."/>
            <person name="Sun Q."/>
        </authorList>
    </citation>
    <scope>NUCLEOTIDE SEQUENCE [LARGE SCALE GENOMIC DNA]</scope>
    <source>
        <strain evidence="9 10">YIM B02564</strain>
    </source>
</reference>
<comment type="subcellular location">
    <subcellularLocation>
        <location evidence="1 8">Cell membrane</location>
        <topology evidence="1 8">Multi-pass membrane protein</topology>
    </subcellularLocation>
</comment>
<evidence type="ECO:0000256" key="1">
    <source>
        <dbReference type="ARBA" id="ARBA00004651"/>
    </source>
</evidence>
<evidence type="ECO:0000256" key="4">
    <source>
        <dbReference type="ARBA" id="ARBA00022475"/>
    </source>
</evidence>
<evidence type="ECO:0000256" key="7">
    <source>
        <dbReference type="ARBA" id="ARBA00023136"/>
    </source>
</evidence>
<evidence type="ECO:0000313" key="10">
    <source>
        <dbReference type="Proteomes" id="UP000623967"/>
    </source>
</evidence>